<dbReference type="CDD" id="cd06260">
    <property type="entry name" value="DUF820-like"/>
    <property type="match status" value="1"/>
</dbReference>
<dbReference type="RefSeq" id="WP_048572614.1">
    <property type="nucleotide sequence ID" value="NZ_LFEH01000032.1"/>
</dbReference>
<protein>
    <recommendedName>
        <fullName evidence="2">Putative restriction endonuclease domain-containing protein</fullName>
    </recommendedName>
</protein>
<dbReference type="EMBL" id="LFEH01000032">
    <property type="protein sequence ID" value="KMS79588.1"/>
    <property type="molecule type" value="Genomic_DNA"/>
</dbReference>
<keyword evidence="4" id="KW-1185">Reference proteome</keyword>
<evidence type="ECO:0000256" key="1">
    <source>
        <dbReference type="SAM" id="MobiDB-lite"/>
    </source>
</evidence>
<dbReference type="PANTHER" id="PTHR35400">
    <property type="entry name" value="SLR1083 PROTEIN"/>
    <property type="match status" value="1"/>
</dbReference>
<dbReference type="InterPro" id="IPR011335">
    <property type="entry name" value="Restrct_endonuc-II-like"/>
</dbReference>
<evidence type="ECO:0000313" key="3">
    <source>
        <dbReference type="EMBL" id="KMS79588.1"/>
    </source>
</evidence>
<feature type="domain" description="Putative restriction endonuclease" evidence="2">
    <location>
        <begin position="28"/>
        <end position="185"/>
    </location>
</feature>
<dbReference type="InterPro" id="IPR008538">
    <property type="entry name" value="Uma2"/>
</dbReference>
<evidence type="ECO:0000313" key="4">
    <source>
        <dbReference type="Proteomes" id="UP000037274"/>
    </source>
</evidence>
<feature type="region of interest" description="Disordered" evidence="1">
    <location>
        <begin position="187"/>
        <end position="234"/>
    </location>
</feature>
<comment type="caution">
    <text evidence="3">The sequence shown here is derived from an EMBL/GenBank/DDBJ whole genome shotgun (WGS) entry which is preliminary data.</text>
</comment>
<name>A0ABR5HZX8_STRLW</name>
<proteinExistence type="predicted"/>
<sequence length="234" mass="24841">MREIEGDYVMADDDWDEVVWVWRRTEAPRGCTVEIIDGVVTVTPLSAAAHHGVAERVQRRLYGAIPQDWGVYQRLVLAAPSRLGLYAPDLAIVPEEVLCTAGDSLVPVSEARLVAEITSKVTATRDRTHKLAGYAAAGTPLYLLIDSLAPGGPTVTLHSDPVGATYRVVRGVPFGTPVRLPEPFGCTLGTGGLAGPRVTPAPPPPPPVPAPPPPSTPRPRPARGARPPGTPTRR</sequence>
<feature type="compositionally biased region" description="Pro residues" evidence="1">
    <location>
        <begin position="199"/>
        <end position="219"/>
    </location>
</feature>
<dbReference type="Gene3D" id="3.90.1570.10">
    <property type="entry name" value="tt1808, chain A"/>
    <property type="match status" value="1"/>
</dbReference>
<dbReference type="InterPro" id="IPR012296">
    <property type="entry name" value="Nuclease_put_TT1808"/>
</dbReference>
<organism evidence="3 4">
    <name type="scientific">Streptomyces leeuwenhoekii</name>
    <dbReference type="NCBI Taxonomy" id="1437453"/>
    <lineage>
        <taxon>Bacteria</taxon>
        <taxon>Bacillati</taxon>
        <taxon>Actinomycetota</taxon>
        <taxon>Actinomycetes</taxon>
        <taxon>Kitasatosporales</taxon>
        <taxon>Streptomycetaceae</taxon>
        <taxon>Streptomyces</taxon>
    </lineage>
</organism>
<accession>A0ABR5HZX8</accession>
<gene>
    <name evidence="3" type="ORF">ACH49_11325</name>
</gene>
<dbReference type="PANTHER" id="PTHR35400:SF3">
    <property type="entry name" value="SLL1072 PROTEIN"/>
    <property type="match status" value="1"/>
</dbReference>
<reference evidence="3 4" key="1">
    <citation type="submission" date="2015-06" db="EMBL/GenBank/DDBJ databases">
        <title>Draft genome sequence of Streptomyces leeuwenhoekii C58, which produces the novel lasso peptide, chaxapeptin.</title>
        <authorList>
            <person name="Yi Y."/>
            <person name="Hai D."/>
            <person name="Jaspars M."/>
            <person name="Sheng H."/>
            <person name="Rateb M.E."/>
            <person name="Bull A."/>
            <person name="Goodfellow M."/>
            <person name="Asenjo J.A."/>
            <person name="Ebel R."/>
        </authorList>
    </citation>
    <scope>NUCLEOTIDE SEQUENCE [LARGE SCALE GENOMIC DNA]</scope>
    <source>
        <strain evidence="3 4">C58</strain>
    </source>
</reference>
<dbReference type="SUPFAM" id="SSF52980">
    <property type="entry name" value="Restriction endonuclease-like"/>
    <property type="match status" value="1"/>
</dbReference>
<dbReference type="Proteomes" id="UP000037274">
    <property type="component" value="Unassembled WGS sequence"/>
</dbReference>
<dbReference type="Pfam" id="PF05685">
    <property type="entry name" value="Uma2"/>
    <property type="match status" value="1"/>
</dbReference>
<evidence type="ECO:0000259" key="2">
    <source>
        <dbReference type="Pfam" id="PF05685"/>
    </source>
</evidence>